<dbReference type="PANTHER" id="PTHR31781">
    <property type="entry name" value="UNC80"/>
    <property type="match status" value="1"/>
</dbReference>
<dbReference type="Pfam" id="PF20262">
    <property type="entry name" value="UNC80_C"/>
    <property type="match status" value="1"/>
</dbReference>
<protein>
    <recommendedName>
        <fullName evidence="1">Protein UNC80 C-terminal domain-containing protein</fullName>
    </recommendedName>
</protein>
<dbReference type="PANTHER" id="PTHR31781:SF1">
    <property type="entry name" value="PROTEIN UNC-80 HOMOLOG"/>
    <property type="match status" value="1"/>
</dbReference>
<organism evidence="2 3">
    <name type="scientific">Hymenolepis diminuta</name>
    <name type="common">Rat tapeworm</name>
    <dbReference type="NCBI Taxonomy" id="6216"/>
    <lineage>
        <taxon>Eukaryota</taxon>
        <taxon>Metazoa</taxon>
        <taxon>Spiralia</taxon>
        <taxon>Lophotrochozoa</taxon>
        <taxon>Platyhelminthes</taxon>
        <taxon>Cestoda</taxon>
        <taxon>Eucestoda</taxon>
        <taxon>Cyclophyllidea</taxon>
        <taxon>Hymenolepididae</taxon>
        <taxon>Hymenolepis</taxon>
    </lineage>
</organism>
<dbReference type="EMBL" id="CABIJS010000177">
    <property type="protein sequence ID" value="VUZ45470.1"/>
    <property type="molecule type" value="Genomic_DNA"/>
</dbReference>
<dbReference type="InterPro" id="IPR046460">
    <property type="entry name" value="UNC80_C"/>
</dbReference>
<dbReference type="GO" id="GO:0034703">
    <property type="term" value="C:cation channel complex"/>
    <property type="evidence" value="ECO:0007669"/>
    <property type="project" value="TreeGrafter"/>
</dbReference>
<evidence type="ECO:0000313" key="2">
    <source>
        <dbReference type="EMBL" id="VUZ45470.1"/>
    </source>
</evidence>
<evidence type="ECO:0000313" key="3">
    <source>
        <dbReference type="Proteomes" id="UP000321570"/>
    </source>
</evidence>
<dbReference type="Proteomes" id="UP000321570">
    <property type="component" value="Unassembled WGS sequence"/>
</dbReference>
<reference evidence="2 3" key="1">
    <citation type="submission" date="2019-07" db="EMBL/GenBank/DDBJ databases">
        <authorList>
            <person name="Jastrzebski P J."/>
            <person name="Paukszto L."/>
            <person name="Jastrzebski P J."/>
        </authorList>
    </citation>
    <scope>NUCLEOTIDE SEQUENCE [LARGE SCALE GENOMIC DNA]</scope>
    <source>
        <strain evidence="2 3">WMS-il1</strain>
    </source>
</reference>
<gene>
    <name evidence="2" type="ORF">WMSIL1_LOCUS5566</name>
</gene>
<dbReference type="GO" id="GO:0005261">
    <property type="term" value="F:monoatomic cation channel activity"/>
    <property type="evidence" value="ECO:0007669"/>
    <property type="project" value="TreeGrafter"/>
</dbReference>
<sequence>MRVDRETGQQLLQRNAFSLKVQEVGKLLLVKTILQTTPASHMSNHILFLREELAKLPSFPRKALEAEFTLYDCGDMGKALFAMDSMHKLTWC</sequence>
<evidence type="ECO:0000259" key="1">
    <source>
        <dbReference type="Pfam" id="PF20262"/>
    </source>
</evidence>
<feature type="non-terminal residue" evidence="2">
    <location>
        <position position="92"/>
    </location>
</feature>
<accession>A0A564YE38</accession>
<dbReference type="AlphaFoldDB" id="A0A564YE38"/>
<name>A0A564YE38_HYMDI</name>
<feature type="domain" description="Protein UNC80 C-terminal" evidence="1">
    <location>
        <begin position="2"/>
        <end position="91"/>
    </location>
</feature>
<proteinExistence type="predicted"/>
<dbReference type="GO" id="GO:0030424">
    <property type="term" value="C:axon"/>
    <property type="evidence" value="ECO:0007669"/>
    <property type="project" value="TreeGrafter"/>
</dbReference>
<keyword evidence="3" id="KW-1185">Reference proteome</keyword>
<dbReference type="GO" id="GO:0055080">
    <property type="term" value="P:monoatomic cation homeostasis"/>
    <property type="evidence" value="ECO:0007669"/>
    <property type="project" value="TreeGrafter"/>
</dbReference>